<keyword evidence="1" id="KW-1133">Transmembrane helix</keyword>
<accession>A0ABV0AXA9</accession>
<proteinExistence type="predicted"/>
<gene>
    <name evidence="2" type="ORF">AAH991_26305</name>
</gene>
<organism evidence="2 3">
    <name type="scientific">Microbispora maris</name>
    <dbReference type="NCBI Taxonomy" id="3144104"/>
    <lineage>
        <taxon>Bacteria</taxon>
        <taxon>Bacillati</taxon>
        <taxon>Actinomycetota</taxon>
        <taxon>Actinomycetes</taxon>
        <taxon>Streptosporangiales</taxon>
        <taxon>Streptosporangiaceae</taxon>
        <taxon>Microbispora</taxon>
    </lineage>
</organism>
<keyword evidence="1" id="KW-0472">Membrane</keyword>
<feature type="transmembrane region" description="Helical" evidence="1">
    <location>
        <begin position="232"/>
        <end position="253"/>
    </location>
</feature>
<keyword evidence="1" id="KW-0812">Transmembrane</keyword>
<feature type="transmembrane region" description="Helical" evidence="1">
    <location>
        <begin position="173"/>
        <end position="190"/>
    </location>
</feature>
<sequence>MRSRLSAVCRYEFRMQIRKQSLWVSTAGLAVLIAVAQGDRGPRHLPIGAGAAEVMASWALLFSMLLPIGFGMVLADRLVRDQRIGAASLLASLPARTGALVAGKYAGSVAATAVPGLLVLLVAAAGEFAHRGDPALFGWAAGAFAVVLLPGLAFVAAFALVCPLVMSAPLFRVLFAGYWFWGNMLGPNYLPSLTGTLLTPIGDYPASWLIGGKALYAGDSGWLSFLRPEPGGGAALLSVVLLIVLASLPLAFAGPLMTRRTSS</sequence>
<reference evidence="2 3" key="1">
    <citation type="submission" date="2024-05" db="EMBL/GenBank/DDBJ databases">
        <title>Microbispora sp.ZYX-F-249.</title>
        <authorList>
            <person name="Xie H."/>
        </authorList>
    </citation>
    <scope>NUCLEOTIDE SEQUENCE [LARGE SCALE GENOMIC DNA]</scope>
    <source>
        <strain evidence="2 3">ZYX-F-249</strain>
    </source>
</reference>
<dbReference type="RefSeq" id="WP_346228582.1">
    <property type="nucleotide sequence ID" value="NZ_JBDJAW010000025.1"/>
</dbReference>
<feature type="transmembrane region" description="Helical" evidence="1">
    <location>
        <begin position="105"/>
        <end position="125"/>
    </location>
</feature>
<dbReference type="EMBL" id="JBDJAW010000025">
    <property type="protein sequence ID" value="MEN3538651.1"/>
    <property type="molecule type" value="Genomic_DNA"/>
</dbReference>
<evidence type="ECO:0000313" key="3">
    <source>
        <dbReference type="Proteomes" id="UP001447516"/>
    </source>
</evidence>
<protein>
    <recommendedName>
        <fullName evidence="4">ABC transporter permease</fullName>
    </recommendedName>
</protein>
<feature type="transmembrane region" description="Helical" evidence="1">
    <location>
        <begin position="54"/>
        <end position="75"/>
    </location>
</feature>
<evidence type="ECO:0000313" key="2">
    <source>
        <dbReference type="EMBL" id="MEN3538651.1"/>
    </source>
</evidence>
<evidence type="ECO:0008006" key="4">
    <source>
        <dbReference type="Google" id="ProtNLM"/>
    </source>
</evidence>
<evidence type="ECO:0000256" key="1">
    <source>
        <dbReference type="SAM" id="Phobius"/>
    </source>
</evidence>
<dbReference type="Proteomes" id="UP001447516">
    <property type="component" value="Unassembled WGS sequence"/>
</dbReference>
<name>A0ABV0AXA9_9ACTN</name>
<comment type="caution">
    <text evidence="2">The sequence shown here is derived from an EMBL/GenBank/DDBJ whole genome shotgun (WGS) entry which is preliminary data.</text>
</comment>
<feature type="transmembrane region" description="Helical" evidence="1">
    <location>
        <begin position="137"/>
        <end position="161"/>
    </location>
</feature>
<keyword evidence="3" id="KW-1185">Reference proteome</keyword>